<accession>A0A1I6LC09</accession>
<keyword evidence="3" id="KW-1185">Reference proteome</keyword>
<feature type="chain" id="PRO_5011734112" description="Toxin ETX/toxin MTX2" evidence="1">
    <location>
        <begin position="30"/>
        <end position="227"/>
    </location>
</feature>
<feature type="signal peptide" evidence="1">
    <location>
        <begin position="1"/>
        <end position="29"/>
    </location>
</feature>
<gene>
    <name evidence="2" type="ORF">SAMN05661086_03184</name>
</gene>
<evidence type="ECO:0008006" key="4">
    <source>
        <dbReference type="Google" id="ProtNLM"/>
    </source>
</evidence>
<keyword evidence="1" id="KW-0732">Signal</keyword>
<evidence type="ECO:0000313" key="3">
    <source>
        <dbReference type="Proteomes" id="UP000199659"/>
    </source>
</evidence>
<protein>
    <recommendedName>
        <fullName evidence="4">Toxin ETX/toxin MTX2</fullName>
    </recommendedName>
</protein>
<organism evidence="2 3">
    <name type="scientific">Anaeromicropila populeti</name>
    <dbReference type="NCBI Taxonomy" id="37658"/>
    <lineage>
        <taxon>Bacteria</taxon>
        <taxon>Bacillati</taxon>
        <taxon>Bacillota</taxon>
        <taxon>Clostridia</taxon>
        <taxon>Lachnospirales</taxon>
        <taxon>Lachnospiraceae</taxon>
        <taxon>Anaeromicropila</taxon>
    </lineage>
</organism>
<proteinExistence type="predicted"/>
<dbReference type="EMBL" id="FOYZ01000015">
    <property type="protein sequence ID" value="SFS00760.1"/>
    <property type="molecule type" value="Genomic_DNA"/>
</dbReference>
<evidence type="ECO:0000313" key="2">
    <source>
        <dbReference type="EMBL" id="SFS00760.1"/>
    </source>
</evidence>
<dbReference type="AlphaFoldDB" id="A0A1I6LC09"/>
<name>A0A1I6LC09_9FIRM</name>
<sequence length="227" mass="25869">MKQKFLKKLTCLLLIMGLTLSMFGSKINAKELVDVESEYQKLLLEKIQESDILDENNYSISFSSDSSDNQDTLKMNSIDEVISYLEQNENENVYNESVVITPNTQKKGLLALNDITYYTKNVKYVRSLTSTYTLSADVTMKSTNNYVTSISNPRLTLTGFTIGVGIEDISYSTSILDGSRTAYVSSDYTHVTTITTPIGVIEVHRELCHMYMYYKYDSVYDKGFYYL</sequence>
<dbReference type="Proteomes" id="UP000199659">
    <property type="component" value="Unassembled WGS sequence"/>
</dbReference>
<evidence type="ECO:0000256" key="1">
    <source>
        <dbReference type="SAM" id="SignalP"/>
    </source>
</evidence>
<reference evidence="2 3" key="1">
    <citation type="submission" date="2016-10" db="EMBL/GenBank/DDBJ databases">
        <authorList>
            <person name="de Groot N.N."/>
        </authorList>
    </citation>
    <scope>NUCLEOTIDE SEQUENCE [LARGE SCALE GENOMIC DNA]</scope>
    <source>
        <strain evidence="2 3">743A</strain>
    </source>
</reference>